<dbReference type="HOGENOM" id="CLU_086327_0_1_0"/>
<dbReference type="EMBL" id="AATS01000013">
    <property type="protein sequence ID" value="EAU54022.1"/>
    <property type="molecule type" value="Genomic_DNA"/>
</dbReference>
<dbReference type="eggNOG" id="COG2121">
    <property type="taxonomic scope" value="Bacteria"/>
</dbReference>
<dbReference type="InParanoid" id="Q0EXM5"/>
<gene>
    <name evidence="2" type="ORF">SPV1_03258</name>
</gene>
<dbReference type="Proteomes" id="UP000005297">
    <property type="component" value="Unassembled WGS sequence"/>
</dbReference>
<keyword evidence="3" id="KW-1185">Reference proteome</keyword>
<evidence type="ECO:0000313" key="2">
    <source>
        <dbReference type="EMBL" id="EAU54022.1"/>
    </source>
</evidence>
<proteinExistence type="predicted"/>
<feature type="domain" description="DUF374" evidence="1">
    <location>
        <begin position="8"/>
        <end position="73"/>
    </location>
</feature>
<dbReference type="InterPro" id="IPR007172">
    <property type="entry name" value="DUF374"/>
</dbReference>
<dbReference type="Pfam" id="PF04028">
    <property type="entry name" value="DUF374"/>
    <property type="match status" value="1"/>
</dbReference>
<comment type="caution">
    <text evidence="2">The sequence shown here is derived from an EMBL/GenBank/DDBJ whole genome shotgun (WGS) entry which is preliminary data.</text>
</comment>
<dbReference type="AlphaFoldDB" id="Q0EXM5"/>
<evidence type="ECO:0000259" key="1">
    <source>
        <dbReference type="Pfam" id="PF04028"/>
    </source>
</evidence>
<evidence type="ECO:0000313" key="3">
    <source>
        <dbReference type="Proteomes" id="UP000005297"/>
    </source>
</evidence>
<dbReference type="STRING" id="314344.AL013_12380"/>
<accession>Q0EXM5</accession>
<reference evidence="2 3" key="1">
    <citation type="submission" date="2006-09" db="EMBL/GenBank/DDBJ databases">
        <authorList>
            <person name="Emerson D."/>
            <person name="Ferriera S."/>
            <person name="Johnson J."/>
            <person name="Kravitz S."/>
            <person name="Halpern A."/>
            <person name="Remington K."/>
            <person name="Beeson K."/>
            <person name="Tran B."/>
            <person name="Rogers Y.-H."/>
            <person name="Friedman R."/>
            <person name="Venter J.C."/>
        </authorList>
    </citation>
    <scope>NUCLEOTIDE SEQUENCE [LARGE SCALE GENOMIC DNA]</scope>
    <source>
        <strain evidence="2 3">PV-1</strain>
    </source>
</reference>
<protein>
    <recommendedName>
        <fullName evidence="1">DUF374 domain-containing protein</fullName>
    </recommendedName>
</protein>
<sequence>MMGVGLKGCKGYTLISAHRDGGFIADALHLQGFRTIRGSSTRGGSRALMQMIFKSRDEKCDFGLSPDGPKGPREIVKPGIVLLAKKTGIKIYPVMWATCRQWRITSSWDHFYIPKPFTRGVFVFGEPLMIHAGESDADSLDRIQAAMDAVQIRADNYFK</sequence>
<organism evidence="2 3">
    <name type="scientific">Mariprofundus ferrooxydans PV-1</name>
    <dbReference type="NCBI Taxonomy" id="314345"/>
    <lineage>
        <taxon>Bacteria</taxon>
        <taxon>Pseudomonadati</taxon>
        <taxon>Pseudomonadota</taxon>
        <taxon>Candidatius Mariprofundia</taxon>
        <taxon>Mariprofundales</taxon>
        <taxon>Mariprofundaceae</taxon>
        <taxon>Mariprofundus</taxon>
    </lineage>
</organism>
<name>Q0EXM5_9PROT</name>